<dbReference type="Proteomes" id="UP001430455">
    <property type="component" value="Unassembled WGS sequence"/>
</dbReference>
<evidence type="ECO:0000313" key="4">
    <source>
        <dbReference type="Proteomes" id="UP001430455"/>
    </source>
</evidence>
<feature type="compositionally biased region" description="Low complexity" evidence="1">
    <location>
        <begin position="626"/>
        <end position="637"/>
    </location>
</feature>
<keyword evidence="4" id="KW-1185">Reference proteome</keyword>
<protein>
    <submittedName>
        <fullName evidence="3">Ig-like domain-containing protein</fullName>
    </submittedName>
</protein>
<evidence type="ECO:0000256" key="1">
    <source>
        <dbReference type="SAM" id="MobiDB-lite"/>
    </source>
</evidence>
<proteinExistence type="predicted"/>
<sequence>MDFVGDERAQSVQIGAVLLFAVLVVAFSSYQAFVIPEQNREVEFNHNQQVQSQMQDLRNAIVSTPGETSARAVSVSLGTRYPSRLLGTNPGPPTGSLRTNGTADPAHNVTIRHARATGETGDYWTGETRAYNTGTIVYSPNYNVYGEAPETYYEHSVVYNRFRGGDLTLSGQTIVDGTDITLVALNGSLDRSSAGSTTIDVRPVSQSSTTVGVTNDGPDTNVSVSFLSRLPASKWNETLSGEFDSTPGTGDDERYITDVSGTDGPGPFDNITITFEQGTTYQLRLVKAGVGTKVDEDPARYLTEIGGNASTLTRGERTELTLEVRDAYNNPVQNVSVNGSVAGLNNGSLVRSRRYTNENGEVAFEYDSTPANDTGTHDVEFTIGPDSQLGAGFDGGSADNAAMTVTLEPESSDTGSDGGRVVSRADATALDGDGNGVPGGFGVTVENQVGGPIAVTDVSIVPEDSRINGLSDEVSGEGVAQSELAIETVSSGAVRAIDVPVPPDEYLYLSDRGVTLSTEGPRDERTYKTGQRFGTAETDVTGTAVELANGERARITFAEFWTVESPSASPVNATGETFRVSVTYTTGTTRVSDEFVTNVSPRSTGGGSGGSGSGGGTAADRVNYNDDGTADGPGTTGVRFSIDNDGTSDVSVTSVAVDSAGSADELLEQNGGSGQWNREVFIDADSNGYLETGDGGNDEYTLGSGETPLSATATIGGGRSATFYLYQFTEQGAGASGGSVDMSGNDVTVTIYFGDGSSKQVSFTA</sequence>
<organism evidence="3 4">
    <name type="scientific">Haloarcula nitratireducens</name>
    <dbReference type="NCBI Taxonomy" id="2487749"/>
    <lineage>
        <taxon>Archaea</taxon>
        <taxon>Methanobacteriati</taxon>
        <taxon>Methanobacteriota</taxon>
        <taxon>Stenosarchaea group</taxon>
        <taxon>Halobacteria</taxon>
        <taxon>Halobacteriales</taxon>
        <taxon>Haloarculaceae</taxon>
        <taxon>Haloarcula</taxon>
    </lineage>
</organism>
<keyword evidence="2" id="KW-1133">Transmembrane helix</keyword>
<comment type="caution">
    <text evidence="3">The sequence shown here is derived from an EMBL/GenBank/DDBJ whole genome shotgun (WGS) entry which is preliminary data.</text>
</comment>
<dbReference type="InterPro" id="IPR013783">
    <property type="entry name" value="Ig-like_fold"/>
</dbReference>
<feature type="transmembrane region" description="Helical" evidence="2">
    <location>
        <begin position="12"/>
        <end position="33"/>
    </location>
</feature>
<reference evidence="3 4" key="1">
    <citation type="submission" date="2021-06" db="EMBL/GenBank/DDBJ databases">
        <title>Halomicroarcula sp. a new haloarchaeum isolated from saline soil.</title>
        <authorList>
            <person name="Duran-Viseras A."/>
            <person name="Sanchez-Porro C."/>
            <person name="Ventosa A."/>
        </authorList>
    </citation>
    <scope>NUCLEOTIDE SEQUENCE [LARGE SCALE GENOMIC DNA]</scope>
    <source>
        <strain evidence="3 4">F27</strain>
    </source>
</reference>
<gene>
    <name evidence="3" type="ORF">EGH23_07920</name>
</gene>
<dbReference type="AlphaFoldDB" id="A0AAW4PA81"/>
<keyword evidence="2" id="KW-0812">Transmembrane</keyword>
<feature type="compositionally biased region" description="Gly residues" evidence="1">
    <location>
        <begin position="604"/>
        <end position="617"/>
    </location>
</feature>
<dbReference type="RefSeq" id="WP_220579473.1">
    <property type="nucleotide sequence ID" value="NZ_RKLT01000002.1"/>
</dbReference>
<dbReference type="Gene3D" id="2.60.40.10">
    <property type="entry name" value="Immunoglobulins"/>
    <property type="match status" value="1"/>
</dbReference>
<feature type="region of interest" description="Disordered" evidence="1">
    <location>
        <begin position="83"/>
        <end position="104"/>
    </location>
</feature>
<keyword evidence="2" id="KW-0472">Membrane</keyword>
<accession>A0AAW4PA81</accession>
<name>A0AAW4PA81_9EURY</name>
<dbReference type="EMBL" id="RKLT01000002">
    <property type="protein sequence ID" value="MBX0294804.1"/>
    <property type="molecule type" value="Genomic_DNA"/>
</dbReference>
<evidence type="ECO:0000256" key="2">
    <source>
        <dbReference type="SAM" id="Phobius"/>
    </source>
</evidence>
<feature type="region of interest" description="Disordered" evidence="1">
    <location>
        <begin position="597"/>
        <end position="645"/>
    </location>
</feature>
<evidence type="ECO:0000313" key="3">
    <source>
        <dbReference type="EMBL" id="MBX0294804.1"/>
    </source>
</evidence>